<evidence type="ECO:0000313" key="10">
    <source>
        <dbReference type="EMBL" id="ALO47102.1"/>
    </source>
</evidence>
<sequence>MTDKSTTQAPKQDLLKWIAVAIIIAGGIYANAYFSAEALVLRVVGMLILAGLAGWIAVQTAKGSAFLNLCLEARTEVRKVVWPTRQETTQTTMIVLVVVFIVAVILWLLDTALGAIISRIIG</sequence>
<dbReference type="EMBL" id="CP013189">
    <property type="protein sequence ID" value="ALO47102.1"/>
    <property type="molecule type" value="Genomic_DNA"/>
</dbReference>
<dbReference type="InterPro" id="IPR001901">
    <property type="entry name" value="Translocase_SecE/Sec61-g"/>
</dbReference>
<dbReference type="PATRIC" id="fig|1249552.3.peg.2484"/>
<dbReference type="InterPro" id="IPR038379">
    <property type="entry name" value="SecE_sf"/>
</dbReference>
<dbReference type="KEGG" id="pspi:PS2015_2468"/>
<feature type="transmembrane region" description="Helical" evidence="9">
    <location>
        <begin position="39"/>
        <end position="58"/>
    </location>
</feature>
<gene>
    <name evidence="9" type="primary">secE</name>
    <name evidence="10" type="ORF">PS2015_2468</name>
</gene>
<evidence type="ECO:0000256" key="3">
    <source>
        <dbReference type="ARBA" id="ARBA00022475"/>
    </source>
</evidence>
<comment type="subunit">
    <text evidence="9">Component of the Sec protein translocase complex. Heterotrimer consisting of SecY, SecE and SecG subunits. The heterotrimers can form oligomers, although 1 heterotrimer is thought to be able to translocate proteins. Interacts with the ribosome. Interacts with SecDF, and other proteins may be involved. Interacts with SecA.</text>
</comment>
<dbReference type="HAMAP" id="MF_00422">
    <property type="entry name" value="SecE"/>
    <property type="match status" value="1"/>
</dbReference>
<dbReference type="GO" id="GO:0043952">
    <property type="term" value="P:protein transport by the Sec complex"/>
    <property type="evidence" value="ECO:0007669"/>
    <property type="project" value="UniProtKB-UniRule"/>
</dbReference>
<feature type="transmembrane region" description="Helical" evidence="9">
    <location>
        <begin position="93"/>
        <end position="117"/>
    </location>
</feature>
<dbReference type="GO" id="GO:0008320">
    <property type="term" value="F:protein transmembrane transporter activity"/>
    <property type="evidence" value="ECO:0007669"/>
    <property type="project" value="UniProtKB-UniRule"/>
</dbReference>
<comment type="function">
    <text evidence="9">Essential subunit of the Sec protein translocation channel SecYEG. Clamps together the 2 halves of SecY. May contact the channel plug during translocation.</text>
</comment>
<organism evidence="10 11">
    <name type="scientific">Pseudohongiella spirulinae</name>
    <dbReference type="NCBI Taxonomy" id="1249552"/>
    <lineage>
        <taxon>Bacteria</taxon>
        <taxon>Pseudomonadati</taxon>
        <taxon>Pseudomonadota</taxon>
        <taxon>Gammaproteobacteria</taxon>
        <taxon>Pseudomonadales</taxon>
        <taxon>Pseudohongiellaceae</taxon>
        <taxon>Pseudohongiella</taxon>
    </lineage>
</organism>
<dbReference type="AlphaFoldDB" id="A0A0S2KG70"/>
<keyword evidence="8 9" id="KW-0472">Membrane</keyword>
<dbReference type="STRING" id="1249552.PS2015_2468"/>
<dbReference type="OrthoDB" id="9806365at2"/>
<evidence type="ECO:0000256" key="5">
    <source>
        <dbReference type="ARBA" id="ARBA00022927"/>
    </source>
</evidence>
<keyword evidence="7 9" id="KW-0811">Translocation</keyword>
<keyword evidence="11" id="KW-1185">Reference proteome</keyword>
<comment type="subcellular location">
    <subcellularLocation>
        <location evidence="1">Membrane</location>
    </subcellularLocation>
</comment>
<keyword evidence="2 9" id="KW-0813">Transport</keyword>
<dbReference type="PANTHER" id="PTHR33910:SF1">
    <property type="entry name" value="PROTEIN TRANSLOCASE SUBUNIT SECE"/>
    <property type="match status" value="1"/>
</dbReference>
<dbReference type="Proteomes" id="UP000065641">
    <property type="component" value="Chromosome"/>
</dbReference>
<keyword evidence="6 9" id="KW-1133">Transmembrane helix</keyword>
<dbReference type="GO" id="GO:0065002">
    <property type="term" value="P:intracellular protein transmembrane transport"/>
    <property type="evidence" value="ECO:0007669"/>
    <property type="project" value="UniProtKB-UniRule"/>
</dbReference>
<dbReference type="NCBIfam" id="TIGR00964">
    <property type="entry name" value="secE_bact"/>
    <property type="match status" value="1"/>
</dbReference>
<dbReference type="RefSeq" id="WP_082628127.1">
    <property type="nucleotide sequence ID" value="NZ_CP013189.1"/>
</dbReference>
<proteinExistence type="inferred from homology"/>
<evidence type="ECO:0000256" key="2">
    <source>
        <dbReference type="ARBA" id="ARBA00022448"/>
    </source>
</evidence>
<protein>
    <recommendedName>
        <fullName evidence="9">Protein translocase subunit SecE</fullName>
    </recommendedName>
</protein>
<dbReference type="PANTHER" id="PTHR33910">
    <property type="entry name" value="PROTEIN TRANSLOCASE SUBUNIT SECE"/>
    <property type="match status" value="1"/>
</dbReference>
<comment type="caution">
    <text evidence="9">Lacks conserved residue(s) required for the propagation of feature annotation.</text>
</comment>
<evidence type="ECO:0000256" key="1">
    <source>
        <dbReference type="ARBA" id="ARBA00004370"/>
    </source>
</evidence>
<dbReference type="GO" id="GO:0005886">
    <property type="term" value="C:plasma membrane"/>
    <property type="evidence" value="ECO:0007669"/>
    <property type="project" value="UniProtKB-UniRule"/>
</dbReference>
<dbReference type="GO" id="GO:0006605">
    <property type="term" value="P:protein targeting"/>
    <property type="evidence" value="ECO:0007669"/>
    <property type="project" value="UniProtKB-UniRule"/>
</dbReference>
<dbReference type="Gene3D" id="1.20.5.1030">
    <property type="entry name" value="Preprotein translocase secy subunit"/>
    <property type="match status" value="1"/>
</dbReference>
<evidence type="ECO:0000256" key="8">
    <source>
        <dbReference type="ARBA" id="ARBA00023136"/>
    </source>
</evidence>
<name>A0A0S2KG70_9GAMM</name>
<reference evidence="10 11" key="1">
    <citation type="submission" date="2015-11" db="EMBL/GenBank/DDBJ databases">
        <authorList>
            <person name="Zhang Y."/>
            <person name="Guo Z."/>
        </authorList>
    </citation>
    <scope>NUCLEOTIDE SEQUENCE [LARGE SCALE GENOMIC DNA]</scope>
    <source>
        <strain evidence="10 11">KCTC 32221</strain>
    </source>
</reference>
<keyword evidence="3 9" id="KW-1003">Cell membrane</keyword>
<feature type="transmembrane region" description="Helical" evidence="9">
    <location>
        <begin position="14"/>
        <end position="32"/>
    </location>
</feature>
<accession>A0A0S2KG70</accession>
<dbReference type="PRINTS" id="PR01650">
    <property type="entry name" value="SECETRNLCASE"/>
</dbReference>
<evidence type="ECO:0000313" key="11">
    <source>
        <dbReference type="Proteomes" id="UP000065641"/>
    </source>
</evidence>
<evidence type="ECO:0000256" key="7">
    <source>
        <dbReference type="ARBA" id="ARBA00023010"/>
    </source>
</evidence>
<keyword evidence="5 9" id="KW-0653">Protein transport</keyword>
<comment type="similarity">
    <text evidence="9">Belongs to the SecE/SEC61-gamma family.</text>
</comment>
<dbReference type="GO" id="GO:0009306">
    <property type="term" value="P:protein secretion"/>
    <property type="evidence" value="ECO:0007669"/>
    <property type="project" value="UniProtKB-UniRule"/>
</dbReference>
<dbReference type="InterPro" id="IPR005807">
    <property type="entry name" value="SecE_bac"/>
</dbReference>
<keyword evidence="4 9" id="KW-0812">Transmembrane</keyword>
<evidence type="ECO:0000256" key="4">
    <source>
        <dbReference type="ARBA" id="ARBA00022692"/>
    </source>
</evidence>
<evidence type="ECO:0000256" key="6">
    <source>
        <dbReference type="ARBA" id="ARBA00022989"/>
    </source>
</evidence>
<evidence type="ECO:0000256" key="9">
    <source>
        <dbReference type="HAMAP-Rule" id="MF_00422"/>
    </source>
</evidence>
<dbReference type="Pfam" id="PF00584">
    <property type="entry name" value="SecE"/>
    <property type="match status" value="1"/>
</dbReference>